<accession>A0AAV9G7F0</accession>
<dbReference type="EMBL" id="MU865976">
    <property type="protein sequence ID" value="KAK4444506.1"/>
    <property type="molecule type" value="Genomic_DNA"/>
</dbReference>
<organism evidence="1 2">
    <name type="scientific">Podospora aff. communis PSN243</name>
    <dbReference type="NCBI Taxonomy" id="3040156"/>
    <lineage>
        <taxon>Eukaryota</taxon>
        <taxon>Fungi</taxon>
        <taxon>Dikarya</taxon>
        <taxon>Ascomycota</taxon>
        <taxon>Pezizomycotina</taxon>
        <taxon>Sordariomycetes</taxon>
        <taxon>Sordariomycetidae</taxon>
        <taxon>Sordariales</taxon>
        <taxon>Podosporaceae</taxon>
        <taxon>Podospora</taxon>
    </lineage>
</organism>
<comment type="caution">
    <text evidence="1">The sequence shown here is derived from an EMBL/GenBank/DDBJ whole genome shotgun (WGS) entry which is preliminary data.</text>
</comment>
<protein>
    <submittedName>
        <fullName evidence="1">Uncharacterized protein</fullName>
    </submittedName>
</protein>
<dbReference type="AlphaFoldDB" id="A0AAV9G7F0"/>
<reference evidence="1" key="1">
    <citation type="journal article" date="2023" name="Mol. Phylogenet. Evol.">
        <title>Genome-scale phylogeny and comparative genomics of the fungal order Sordariales.</title>
        <authorList>
            <person name="Hensen N."/>
            <person name="Bonometti L."/>
            <person name="Westerberg I."/>
            <person name="Brannstrom I.O."/>
            <person name="Guillou S."/>
            <person name="Cros-Aarteil S."/>
            <person name="Calhoun S."/>
            <person name="Haridas S."/>
            <person name="Kuo A."/>
            <person name="Mondo S."/>
            <person name="Pangilinan J."/>
            <person name="Riley R."/>
            <person name="LaButti K."/>
            <person name="Andreopoulos B."/>
            <person name="Lipzen A."/>
            <person name="Chen C."/>
            <person name="Yan M."/>
            <person name="Daum C."/>
            <person name="Ng V."/>
            <person name="Clum A."/>
            <person name="Steindorff A."/>
            <person name="Ohm R.A."/>
            <person name="Martin F."/>
            <person name="Silar P."/>
            <person name="Natvig D.O."/>
            <person name="Lalanne C."/>
            <person name="Gautier V."/>
            <person name="Ament-Velasquez S.L."/>
            <person name="Kruys A."/>
            <person name="Hutchinson M.I."/>
            <person name="Powell A.J."/>
            <person name="Barry K."/>
            <person name="Miller A.N."/>
            <person name="Grigoriev I.V."/>
            <person name="Debuchy R."/>
            <person name="Gladieux P."/>
            <person name="Hiltunen Thoren M."/>
            <person name="Johannesson H."/>
        </authorList>
    </citation>
    <scope>NUCLEOTIDE SEQUENCE</scope>
    <source>
        <strain evidence="1">PSN243</strain>
    </source>
</reference>
<sequence length="145" mass="16406">MAWSSKERAVPSGVGIAIACEFLQYQLVDFDFADSRFGSLLLSPRSGPIALTMANSSGVSSRELRQFQIVQNGYLCLRLPMHQRGDVFLEPYRPSVLPARLCLRWPSRRGLCASSRRRPKAIESELEAGIRRVTFRERRVTDGYV</sequence>
<name>A0AAV9G7F0_9PEZI</name>
<proteinExistence type="predicted"/>
<gene>
    <name evidence="1" type="ORF">QBC34DRAFT_429849</name>
</gene>
<keyword evidence="2" id="KW-1185">Reference proteome</keyword>
<dbReference type="PROSITE" id="PS51257">
    <property type="entry name" value="PROKAR_LIPOPROTEIN"/>
    <property type="match status" value="1"/>
</dbReference>
<evidence type="ECO:0000313" key="1">
    <source>
        <dbReference type="EMBL" id="KAK4444506.1"/>
    </source>
</evidence>
<reference evidence="1" key="2">
    <citation type="submission" date="2023-05" db="EMBL/GenBank/DDBJ databases">
        <authorList>
            <consortium name="Lawrence Berkeley National Laboratory"/>
            <person name="Steindorff A."/>
            <person name="Hensen N."/>
            <person name="Bonometti L."/>
            <person name="Westerberg I."/>
            <person name="Brannstrom I.O."/>
            <person name="Guillou S."/>
            <person name="Cros-Aarteil S."/>
            <person name="Calhoun S."/>
            <person name="Haridas S."/>
            <person name="Kuo A."/>
            <person name="Mondo S."/>
            <person name="Pangilinan J."/>
            <person name="Riley R."/>
            <person name="Labutti K."/>
            <person name="Andreopoulos B."/>
            <person name="Lipzen A."/>
            <person name="Chen C."/>
            <person name="Yanf M."/>
            <person name="Daum C."/>
            <person name="Ng V."/>
            <person name="Clum A."/>
            <person name="Ohm R."/>
            <person name="Martin F."/>
            <person name="Silar P."/>
            <person name="Natvig D."/>
            <person name="Lalanne C."/>
            <person name="Gautier V."/>
            <person name="Ament-Velasquez S.L."/>
            <person name="Kruys A."/>
            <person name="Hutchinson M.I."/>
            <person name="Powell A.J."/>
            <person name="Barry K."/>
            <person name="Miller A.N."/>
            <person name="Grigoriev I.V."/>
            <person name="Debuchy R."/>
            <person name="Gladieux P."/>
            <person name="Thoren M.H."/>
            <person name="Johannesson H."/>
        </authorList>
    </citation>
    <scope>NUCLEOTIDE SEQUENCE</scope>
    <source>
        <strain evidence="1">PSN243</strain>
    </source>
</reference>
<evidence type="ECO:0000313" key="2">
    <source>
        <dbReference type="Proteomes" id="UP001321760"/>
    </source>
</evidence>
<dbReference type="Proteomes" id="UP001321760">
    <property type="component" value="Unassembled WGS sequence"/>
</dbReference>